<dbReference type="AlphaFoldDB" id="A0A3E4JSA9"/>
<dbReference type="Proteomes" id="UP000583639">
    <property type="component" value="Unassembled WGS sequence"/>
</dbReference>
<evidence type="ECO:0000313" key="3">
    <source>
        <dbReference type="EMBL" id="RGJ89970.1"/>
    </source>
</evidence>
<evidence type="ECO:0000313" key="6">
    <source>
        <dbReference type="Proteomes" id="UP000583639"/>
    </source>
</evidence>
<gene>
    <name evidence="3" type="ORF">DXD46_05975</name>
    <name evidence="1" type="ORF">HKQ54_03745</name>
    <name evidence="2" type="ORF">HKQ55_01400</name>
</gene>
<proteinExistence type="predicted"/>
<dbReference type="EMBL" id="JABDSH010000052">
    <property type="protein sequence ID" value="NMW35277.1"/>
    <property type="molecule type" value="Genomic_DNA"/>
</dbReference>
<evidence type="ECO:0000313" key="2">
    <source>
        <dbReference type="EMBL" id="NMW38866.1"/>
    </source>
</evidence>
<dbReference type="Proteomes" id="UP000555193">
    <property type="component" value="Unassembled WGS sequence"/>
</dbReference>
<evidence type="ECO:0000313" key="1">
    <source>
        <dbReference type="EMBL" id="NMW35277.1"/>
    </source>
</evidence>
<reference evidence="3 4" key="1">
    <citation type="submission" date="2018-08" db="EMBL/GenBank/DDBJ databases">
        <title>A genome reference for cultivated species of the human gut microbiota.</title>
        <authorList>
            <person name="Zou Y."/>
            <person name="Xue W."/>
            <person name="Luo G."/>
        </authorList>
    </citation>
    <scope>NUCLEOTIDE SEQUENCE [LARGE SCALE GENOMIC DNA]</scope>
    <source>
        <strain evidence="3 4">TM05-16</strain>
    </source>
</reference>
<dbReference type="EMBL" id="JABDSI010000057">
    <property type="protein sequence ID" value="NMW38866.1"/>
    <property type="molecule type" value="Genomic_DNA"/>
</dbReference>
<evidence type="ECO:0000313" key="5">
    <source>
        <dbReference type="Proteomes" id="UP000555193"/>
    </source>
</evidence>
<protein>
    <submittedName>
        <fullName evidence="3">Uncharacterized protein</fullName>
    </submittedName>
</protein>
<name>A0A3E4JSA9_PHOVU</name>
<reference evidence="5 6" key="2">
    <citation type="submission" date="2020-04" db="EMBL/GenBank/DDBJ databases">
        <title>A novel gut-associated lysogenic phage, Bacteroides phage BV01, alters the host transcriptome and bile acid metabolism in Bacteroides vulgatus.</title>
        <authorList>
            <person name="Campbell D.E."/>
            <person name="Ly L."/>
            <person name="Ridlon J.M."/>
            <person name="Hsiao A."/>
            <person name="Degnan P.H."/>
        </authorList>
    </citation>
    <scope>NUCLEOTIDE SEQUENCE [LARGE SCALE GENOMIC DNA]</scope>
    <source>
        <strain evidence="1 5">VPI-4506</strain>
        <strain evidence="2 6">VPI-BV8526</strain>
    </source>
</reference>
<evidence type="ECO:0000313" key="4">
    <source>
        <dbReference type="Proteomes" id="UP000260640"/>
    </source>
</evidence>
<accession>A0A3E4JSA9</accession>
<dbReference type="RefSeq" id="WP_117696167.1">
    <property type="nucleotide sequence ID" value="NZ_CP072234.1"/>
</dbReference>
<comment type="caution">
    <text evidence="3">The sequence shown here is derived from an EMBL/GenBank/DDBJ whole genome shotgun (WGS) entry which is preliminary data.</text>
</comment>
<dbReference type="EMBL" id="QSPP01000011">
    <property type="protein sequence ID" value="RGJ89970.1"/>
    <property type="molecule type" value="Genomic_DNA"/>
</dbReference>
<sequence>MTEQFICKQLMPPHIEDLIAHAATRKYDQKNIYCLKNYYYYRITTGQRYYENEWNAERSPLQTTDLERDSFSLSLHQLPYLCKQWIT</sequence>
<dbReference type="Proteomes" id="UP000260640">
    <property type="component" value="Unassembled WGS sequence"/>
</dbReference>
<organism evidence="3 4">
    <name type="scientific">Phocaeicola vulgatus</name>
    <name type="common">Bacteroides vulgatus</name>
    <dbReference type="NCBI Taxonomy" id="821"/>
    <lineage>
        <taxon>Bacteria</taxon>
        <taxon>Pseudomonadati</taxon>
        <taxon>Bacteroidota</taxon>
        <taxon>Bacteroidia</taxon>
        <taxon>Bacteroidales</taxon>
        <taxon>Bacteroidaceae</taxon>
        <taxon>Phocaeicola</taxon>
    </lineage>
</organism>